<keyword evidence="1 2" id="KW-0224">Dipeptidase</keyword>
<dbReference type="Gene3D" id="3.20.20.140">
    <property type="entry name" value="Metal-dependent hydrolases"/>
    <property type="match status" value="1"/>
</dbReference>
<keyword evidence="2" id="KW-0645">Protease</keyword>
<keyword evidence="4" id="KW-0812">Transmembrane</keyword>
<keyword evidence="2" id="KW-0862">Zinc</keyword>
<accession>A0A9P6G8A4</accession>
<feature type="region of interest" description="Disordered" evidence="3">
    <location>
        <begin position="454"/>
        <end position="475"/>
    </location>
</feature>
<protein>
    <recommendedName>
        <fullName evidence="2">Dipeptidase</fullName>
        <ecNumber evidence="2">3.4.13.19</ecNumber>
    </recommendedName>
</protein>
<dbReference type="CDD" id="cd01301">
    <property type="entry name" value="rDP_like"/>
    <property type="match status" value="1"/>
</dbReference>
<comment type="similarity">
    <text evidence="2">Belongs to the metallo-dependent hydrolases superfamily. Peptidase M19 family.</text>
</comment>
<comment type="cofactor">
    <cofactor evidence="2">
        <name>Zn(2+)</name>
        <dbReference type="ChEBI" id="CHEBI:29105"/>
    </cofactor>
</comment>
<comment type="catalytic activity">
    <reaction evidence="2">
        <text>an L-aminoacyl-L-amino acid + H2O = 2 an L-alpha-amino acid</text>
        <dbReference type="Rhea" id="RHEA:48940"/>
        <dbReference type="ChEBI" id="CHEBI:15377"/>
        <dbReference type="ChEBI" id="CHEBI:59869"/>
        <dbReference type="ChEBI" id="CHEBI:77460"/>
        <dbReference type="EC" id="3.4.13.19"/>
    </reaction>
</comment>
<dbReference type="Pfam" id="PF01244">
    <property type="entry name" value="Peptidase_M19"/>
    <property type="match status" value="1"/>
</dbReference>
<comment type="caution">
    <text evidence="5">The sequence shown here is derived from an EMBL/GenBank/DDBJ whole genome shotgun (WGS) entry which is preliminary data.</text>
</comment>
<dbReference type="InterPro" id="IPR008257">
    <property type="entry name" value="Pept_M19"/>
</dbReference>
<dbReference type="Proteomes" id="UP000756921">
    <property type="component" value="Unassembled WGS sequence"/>
</dbReference>
<dbReference type="GO" id="GO:0046872">
    <property type="term" value="F:metal ion binding"/>
    <property type="evidence" value="ECO:0007669"/>
    <property type="project" value="UniProtKB-UniRule"/>
</dbReference>
<dbReference type="EMBL" id="WJXW01000014">
    <property type="protein sequence ID" value="KAF9730737.1"/>
    <property type="molecule type" value="Genomic_DNA"/>
</dbReference>
<feature type="transmembrane region" description="Helical" evidence="4">
    <location>
        <begin position="35"/>
        <end position="51"/>
    </location>
</feature>
<feature type="compositionally biased region" description="Basic and acidic residues" evidence="3">
    <location>
        <begin position="1"/>
        <end position="15"/>
    </location>
</feature>
<dbReference type="GO" id="GO:0006508">
    <property type="term" value="P:proteolysis"/>
    <property type="evidence" value="ECO:0007669"/>
    <property type="project" value="UniProtKB-KW"/>
</dbReference>
<dbReference type="OrthoDB" id="445695at2759"/>
<keyword evidence="2" id="KW-0482">Metalloprotease</keyword>
<feature type="region of interest" description="Disordered" evidence="3">
    <location>
        <begin position="1"/>
        <end position="27"/>
    </location>
</feature>
<keyword evidence="2" id="KW-0378">Hydrolase</keyword>
<name>A0A9P6G8A4_9PLEO</name>
<sequence>MEKHTLAPRDVEHTAPSHSPIATPTRPSRATARRFAIAVLVAVFLPLGYFLRHPLSHLIPSSSCHRLLAQLTVEQRAQKILRENPLIDGHNDLLISLRMRYKNLIYGHDFKEKFEHGGFAQHVDLPRLDQGMQGGAFWSAFMPCPPGNGTDFSDEKYAHTAVKKTLEAIDTYNRLGLAYPKYFTLTPDSYAAEQAFKAGRLISPVIIEGLHQIGNSISTLRLYHKLGVRYATLTWNCHNKYADAALELDDTFAVKIATPYWNGLSPAGRDLVLEMNRLGMLVDLAHVSTDTMRDVLIGNGTEEWKGSIAPPIFSHSSAYAICPHPRNVPDDILHLVKKRNSIVMVNFSPDFVSCKPAKTPSNLPEFDPENSTLDHVVKHIKHIGELIGYDHVGLGTDYDGIESTPAGLEDVSKFPDLVAELLRQGISEKDVGKIVGRNILRVWKEADEVAAKLQRTATPLEDDIQSPWSSEKDEL</sequence>
<reference evidence="5" key="1">
    <citation type="journal article" date="2020" name="Mol. Plant Microbe Interact.">
        <title>Genome Sequence of the Biocontrol Agent Coniothyrium minitans strain Conio (IMI 134523).</title>
        <authorList>
            <person name="Patel D."/>
            <person name="Shittu T.A."/>
            <person name="Baroncelli R."/>
            <person name="Muthumeenakshi S."/>
            <person name="Osborne T.H."/>
            <person name="Janganan T.K."/>
            <person name="Sreenivasaprasad S."/>
        </authorList>
    </citation>
    <scope>NUCLEOTIDE SEQUENCE</scope>
    <source>
        <strain evidence="5">Conio</strain>
    </source>
</reference>
<keyword evidence="4" id="KW-0472">Membrane</keyword>
<keyword evidence="6" id="KW-1185">Reference proteome</keyword>
<evidence type="ECO:0000256" key="2">
    <source>
        <dbReference type="RuleBase" id="RU341113"/>
    </source>
</evidence>
<proteinExistence type="inferred from homology"/>
<dbReference type="PANTHER" id="PTHR10443">
    <property type="entry name" value="MICROSOMAL DIPEPTIDASE"/>
    <property type="match status" value="1"/>
</dbReference>
<keyword evidence="4" id="KW-1133">Transmembrane helix</keyword>
<evidence type="ECO:0000256" key="1">
    <source>
        <dbReference type="ARBA" id="ARBA00022997"/>
    </source>
</evidence>
<dbReference type="AlphaFoldDB" id="A0A9P6G8A4"/>
<evidence type="ECO:0000313" key="5">
    <source>
        <dbReference type="EMBL" id="KAF9730737.1"/>
    </source>
</evidence>
<dbReference type="PANTHER" id="PTHR10443:SF12">
    <property type="entry name" value="DIPEPTIDASE"/>
    <property type="match status" value="1"/>
</dbReference>
<evidence type="ECO:0000313" key="6">
    <source>
        <dbReference type="Proteomes" id="UP000756921"/>
    </source>
</evidence>
<dbReference type="EC" id="3.4.13.19" evidence="2"/>
<keyword evidence="2" id="KW-0479">Metal-binding</keyword>
<dbReference type="GO" id="GO:0070573">
    <property type="term" value="F:metallodipeptidase activity"/>
    <property type="evidence" value="ECO:0007669"/>
    <property type="project" value="InterPro"/>
</dbReference>
<dbReference type="InterPro" id="IPR032466">
    <property type="entry name" value="Metal_Hydrolase"/>
</dbReference>
<evidence type="ECO:0000256" key="4">
    <source>
        <dbReference type="SAM" id="Phobius"/>
    </source>
</evidence>
<dbReference type="SUPFAM" id="SSF51556">
    <property type="entry name" value="Metallo-dependent hydrolases"/>
    <property type="match status" value="1"/>
</dbReference>
<dbReference type="PROSITE" id="PS51365">
    <property type="entry name" value="RENAL_DIPEPTIDASE_2"/>
    <property type="match status" value="1"/>
</dbReference>
<organism evidence="5 6">
    <name type="scientific">Paraphaeosphaeria minitans</name>
    <dbReference type="NCBI Taxonomy" id="565426"/>
    <lineage>
        <taxon>Eukaryota</taxon>
        <taxon>Fungi</taxon>
        <taxon>Dikarya</taxon>
        <taxon>Ascomycota</taxon>
        <taxon>Pezizomycotina</taxon>
        <taxon>Dothideomycetes</taxon>
        <taxon>Pleosporomycetidae</taxon>
        <taxon>Pleosporales</taxon>
        <taxon>Massarineae</taxon>
        <taxon>Didymosphaeriaceae</taxon>
        <taxon>Paraphaeosphaeria</taxon>
    </lineage>
</organism>
<evidence type="ECO:0000256" key="3">
    <source>
        <dbReference type="SAM" id="MobiDB-lite"/>
    </source>
</evidence>
<gene>
    <name evidence="5" type="ORF">PMIN01_11606</name>
</gene>